<evidence type="ECO:0000259" key="1">
    <source>
        <dbReference type="Pfam" id="PF00857"/>
    </source>
</evidence>
<dbReference type="RefSeq" id="WP_344805712.1">
    <property type="nucleotide sequence ID" value="NZ_BAABBO010000009.1"/>
</dbReference>
<evidence type="ECO:0000313" key="2">
    <source>
        <dbReference type="EMBL" id="GAA3961340.1"/>
    </source>
</evidence>
<feature type="domain" description="Isochorismatase-like" evidence="1">
    <location>
        <begin position="8"/>
        <end position="156"/>
    </location>
</feature>
<evidence type="ECO:0000313" key="3">
    <source>
        <dbReference type="Proteomes" id="UP001501337"/>
    </source>
</evidence>
<keyword evidence="3" id="KW-1185">Reference proteome</keyword>
<keyword evidence="2" id="KW-0378">Hydrolase</keyword>
<sequence>MLNSVDAVLVIVDVQGRLASLMHERDSLIANISIMIQACHRLDIPILWNEQVPDKLGETVPELAELMGTLKPMAKTTFSCLGNDAFNEALADTRRRQVLLVGIETHVCVYQTAIDLLENLLEVHVIADAVSARKVENKKLALHKMRLAGADVTTTEMCLFEMLRTAEAEAFRDISRLVR</sequence>
<dbReference type="SUPFAM" id="SSF52499">
    <property type="entry name" value="Isochorismatase-like hydrolases"/>
    <property type="match status" value="1"/>
</dbReference>
<gene>
    <name evidence="2" type="ORF">GCM10022278_19250</name>
</gene>
<name>A0ABP7P854_9GAMM</name>
<dbReference type="InterPro" id="IPR036380">
    <property type="entry name" value="Isochorismatase-like_sf"/>
</dbReference>
<protein>
    <submittedName>
        <fullName evidence="2">Hydrolase</fullName>
    </submittedName>
</protein>
<dbReference type="Pfam" id="PF00857">
    <property type="entry name" value="Isochorismatase"/>
    <property type="match status" value="1"/>
</dbReference>
<proteinExistence type="predicted"/>
<dbReference type="PANTHER" id="PTHR14119">
    <property type="entry name" value="HYDROLASE"/>
    <property type="match status" value="1"/>
</dbReference>
<dbReference type="Gene3D" id="3.40.50.850">
    <property type="entry name" value="Isochorismatase-like"/>
    <property type="match status" value="1"/>
</dbReference>
<reference evidence="3" key="1">
    <citation type="journal article" date="2019" name="Int. J. Syst. Evol. Microbiol.">
        <title>The Global Catalogue of Microorganisms (GCM) 10K type strain sequencing project: providing services to taxonomists for standard genome sequencing and annotation.</title>
        <authorList>
            <consortium name="The Broad Institute Genomics Platform"/>
            <consortium name="The Broad Institute Genome Sequencing Center for Infectious Disease"/>
            <person name="Wu L."/>
            <person name="Ma J."/>
        </authorList>
    </citation>
    <scope>NUCLEOTIDE SEQUENCE [LARGE SCALE GENOMIC DNA]</scope>
    <source>
        <strain evidence="3">JCM 17555</strain>
    </source>
</reference>
<dbReference type="InterPro" id="IPR000868">
    <property type="entry name" value="Isochorismatase-like_dom"/>
</dbReference>
<dbReference type="GO" id="GO:0016787">
    <property type="term" value="F:hydrolase activity"/>
    <property type="evidence" value="ECO:0007669"/>
    <property type="project" value="UniProtKB-KW"/>
</dbReference>
<dbReference type="PANTHER" id="PTHR14119:SF3">
    <property type="entry name" value="ISOCHORISMATASE DOMAIN-CONTAINING PROTEIN 2"/>
    <property type="match status" value="1"/>
</dbReference>
<dbReference type="EMBL" id="BAABBO010000009">
    <property type="protein sequence ID" value="GAA3961340.1"/>
    <property type="molecule type" value="Genomic_DNA"/>
</dbReference>
<accession>A0ABP7P854</accession>
<organism evidence="2 3">
    <name type="scientific">Allohahella marinimesophila</name>
    <dbReference type="NCBI Taxonomy" id="1054972"/>
    <lineage>
        <taxon>Bacteria</taxon>
        <taxon>Pseudomonadati</taxon>
        <taxon>Pseudomonadota</taxon>
        <taxon>Gammaproteobacteria</taxon>
        <taxon>Oceanospirillales</taxon>
        <taxon>Hahellaceae</taxon>
        <taxon>Allohahella</taxon>
    </lineage>
</organism>
<dbReference type="InterPro" id="IPR050993">
    <property type="entry name" value="Isochorismatase_domain"/>
</dbReference>
<dbReference type="Proteomes" id="UP001501337">
    <property type="component" value="Unassembled WGS sequence"/>
</dbReference>
<dbReference type="CDD" id="cd01012">
    <property type="entry name" value="YcaC_related"/>
    <property type="match status" value="1"/>
</dbReference>
<comment type="caution">
    <text evidence="2">The sequence shown here is derived from an EMBL/GenBank/DDBJ whole genome shotgun (WGS) entry which is preliminary data.</text>
</comment>